<dbReference type="Proteomes" id="UP000885738">
    <property type="component" value="Unassembled WGS sequence"/>
</dbReference>
<feature type="coiled-coil region" evidence="1">
    <location>
        <begin position="80"/>
        <end position="107"/>
    </location>
</feature>
<name>A0A7C1ZN59_DESA2</name>
<comment type="caution">
    <text evidence="2">The sequence shown here is derived from an EMBL/GenBank/DDBJ whole genome shotgun (WGS) entry which is preliminary data.</text>
</comment>
<protein>
    <recommendedName>
        <fullName evidence="3">DUF5320 domain-containing protein</fullName>
    </recommendedName>
</protein>
<evidence type="ECO:0008006" key="3">
    <source>
        <dbReference type="Google" id="ProtNLM"/>
    </source>
</evidence>
<evidence type="ECO:0000313" key="2">
    <source>
        <dbReference type="EMBL" id="HEC67889.1"/>
    </source>
</evidence>
<keyword evidence="1" id="KW-0175">Coiled coil</keyword>
<gene>
    <name evidence="2" type="ORF">ENI35_03640</name>
</gene>
<dbReference type="EMBL" id="DRIH01000120">
    <property type="protein sequence ID" value="HEC67889.1"/>
    <property type="molecule type" value="Genomic_DNA"/>
</dbReference>
<accession>A0A7C1ZN59</accession>
<organism evidence="2">
    <name type="scientific">Desulfofervidus auxilii</name>
    <dbReference type="NCBI Taxonomy" id="1621989"/>
    <lineage>
        <taxon>Bacteria</taxon>
        <taxon>Pseudomonadati</taxon>
        <taxon>Thermodesulfobacteriota</taxon>
        <taxon>Candidatus Desulfofervidia</taxon>
        <taxon>Candidatus Desulfofervidales</taxon>
        <taxon>Candidatus Desulfofervidaceae</taxon>
        <taxon>Candidatus Desulfofervidus</taxon>
    </lineage>
</organism>
<evidence type="ECO:0000256" key="1">
    <source>
        <dbReference type="SAM" id="Coils"/>
    </source>
</evidence>
<dbReference type="Pfam" id="PF17253">
    <property type="entry name" value="DUF5320"/>
    <property type="match status" value="1"/>
</dbReference>
<sequence>MPAGDGTGPLGLGPMTGRGMGYCAGFGVPGYANPRPRLGLGFGWGRGRGWRWWYRASGLPGWARFGYPGIGPGVRPQDELSMLKEQAKFLEQQLNTISQRMKELEKTTQGQ</sequence>
<dbReference type="AlphaFoldDB" id="A0A7C1ZN59"/>
<reference evidence="2" key="1">
    <citation type="journal article" date="2020" name="mSystems">
        <title>Genome- and Community-Level Interaction Insights into Carbon Utilization and Element Cycling Functions of Hydrothermarchaeota in Hydrothermal Sediment.</title>
        <authorList>
            <person name="Zhou Z."/>
            <person name="Liu Y."/>
            <person name="Xu W."/>
            <person name="Pan J."/>
            <person name="Luo Z.H."/>
            <person name="Li M."/>
        </authorList>
    </citation>
    <scope>NUCLEOTIDE SEQUENCE [LARGE SCALE GENOMIC DNA]</scope>
    <source>
        <strain evidence="2">HyVt-389</strain>
    </source>
</reference>
<proteinExistence type="predicted"/>
<dbReference type="InterPro" id="IPR035205">
    <property type="entry name" value="DUF5320"/>
</dbReference>